<dbReference type="PANTHER" id="PTHR38590">
    <property type="entry name" value="BLL0828 PROTEIN"/>
    <property type="match status" value="1"/>
</dbReference>
<gene>
    <name evidence="2" type="ORF">H3H51_10540</name>
</gene>
<keyword evidence="2" id="KW-0540">Nuclease</keyword>
<dbReference type="SUPFAM" id="SSF52980">
    <property type="entry name" value="Restriction endonuclease-like"/>
    <property type="match status" value="1"/>
</dbReference>
<dbReference type="PANTHER" id="PTHR38590:SF1">
    <property type="entry name" value="BLL0828 PROTEIN"/>
    <property type="match status" value="1"/>
</dbReference>
<feature type="domain" description="DUF559" evidence="1">
    <location>
        <begin position="11"/>
        <end position="120"/>
    </location>
</feature>
<accession>A0A7W4LLQ9</accession>
<dbReference type="CDD" id="cd01038">
    <property type="entry name" value="Endonuclease_DUF559"/>
    <property type="match status" value="1"/>
</dbReference>
<dbReference type="RefSeq" id="WP_183089002.1">
    <property type="nucleotide sequence ID" value="NZ_JACJUD010000003.1"/>
</dbReference>
<evidence type="ECO:0000259" key="1">
    <source>
        <dbReference type="Pfam" id="PF04480"/>
    </source>
</evidence>
<protein>
    <submittedName>
        <fullName evidence="2">Endonuclease domain-containing protein</fullName>
    </submittedName>
</protein>
<dbReference type="Gene3D" id="3.40.960.10">
    <property type="entry name" value="VSR Endonuclease"/>
    <property type="match status" value="1"/>
</dbReference>
<reference evidence="2 3" key="1">
    <citation type="submission" date="2020-08" db="EMBL/GenBank/DDBJ databases">
        <authorList>
            <person name="Kim C.M."/>
        </authorList>
    </citation>
    <scope>NUCLEOTIDE SEQUENCE [LARGE SCALE GENOMIC DNA]</scope>
    <source>
        <strain evidence="2 3">UL070</strain>
    </source>
</reference>
<dbReference type="EMBL" id="JACJUD010000003">
    <property type="protein sequence ID" value="MBB2495455.1"/>
    <property type="molecule type" value="Genomic_DNA"/>
</dbReference>
<dbReference type="GO" id="GO:0004519">
    <property type="term" value="F:endonuclease activity"/>
    <property type="evidence" value="ECO:0007669"/>
    <property type="project" value="UniProtKB-KW"/>
</dbReference>
<dbReference type="Proteomes" id="UP000542720">
    <property type="component" value="Unassembled WGS sequence"/>
</dbReference>
<dbReference type="Pfam" id="PF04480">
    <property type="entry name" value="DUF559"/>
    <property type="match status" value="1"/>
</dbReference>
<dbReference type="InterPro" id="IPR047216">
    <property type="entry name" value="Endonuclease_DUF559_bact"/>
</dbReference>
<keyword evidence="3" id="KW-1185">Reference proteome</keyword>
<comment type="caution">
    <text evidence="2">The sequence shown here is derived from an EMBL/GenBank/DDBJ whole genome shotgun (WGS) entry which is preliminary data.</text>
</comment>
<keyword evidence="2" id="KW-0255">Endonuclease</keyword>
<dbReference type="InterPro" id="IPR011335">
    <property type="entry name" value="Restrct_endonuc-II-like"/>
</dbReference>
<sequence length="135" mass="15572">MPRTPSRATAEQRQFAQQLRQDQTDCEGRLWQHLRNRQLAGCKFRRQFPCPPYVLDFYCAELKLAIELDGGQHFTDEALRRDAQRSEHLQTLGIRVIRFSNLEVLRQLPEVLGEVLRQLEGTTPHPGPLPKGARG</sequence>
<dbReference type="InterPro" id="IPR007569">
    <property type="entry name" value="DUF559"/>
</dbReference>
<dbReference type="AlphaFoldDB" id="A0A7W4LLQ9"/>
<keyword evidence="2" id="KW-0378">Hydrolase</keyword>
<evidence type="ECO:0000313" key="2">
    <source>
        <dbReference type="EMBL" id="MBB2495455.1"/>
    </source>
</evidence>
<proteinExistence type="predicted"/>
<organism evidence="2 3">
    <name type="scientific">Aquipseudomonas ullengensis</name>
    <dbReference type="NCBI Taxonomy" id="2759166"/>
    <lineage>
        <taxon>Bacteria</taxon>
        <taxon>Pseudomonadati</taxon>
        <taxon>Pseudomonadota</taxon>
        <taxon>Gammaproteobacteria</taxon>
        <taxon>Pseudomonadales</taxon>
        <taxon>Pseudomonadaceae</taxon>
        <taxon>Aquipseudomonas</taxon>
    </lineage>
</organism>
<name>A0A7W4LLQ9_9GAMM</name>
<evidence type="ECO:0000313" key="3">
    <source>
        <dbReference type="Proteomes" id="UP000542720"/>
    </source>
</evidence>